<evidence type="ECO:0000256" key="3">
    <source>
        <dbReference type="SAM" id="MobiDB-lite"/>
    </source>
</evidence>
<evidence type="ECO:0000256" key="1">
    <source>
        <dbReference type="ARBA" id="ARBA00005043"/>
    </source>
</evidence>
<comment type="similarity">
    <text evidence="2">Belongs to the ELP6 family.</text>
</comment>
<dbReference type="Gene3D" id="3.40.50.300">
    <property type="entry name" value="P-loop containing nucleotide triphosphate hydrolases"/>
    <property type="match status" value="1"/>
</dbReference>
<dbReference type="CDD" id="cd19495">
    <property type="entry name" value="Elp6"/>
    <property type="match status" value="1"/>
</dbReference>
<name>A0A6A6QBR0_9PEZI</name>
<dbReference type="InterPro" id="IPR018627">
    <property type="entry name" value="ELP6"/>
</dbReference>
<dbReference type="PANTHER" id="PTHR16184:SF6">
    <property type="entry name" value="ELONGATOR COMPLEX PROTEIN 6"/>
    <property type="match status" value="1"/>
</dbReference>
<dbReference type="PANTHER" id="PTHR16184">
    <property type="entry name" value="ELONGATOR COMPLEX PROTEIN 6"/>
    <property type="match status" value="1"/>
</dbReference>
<accession>A0A6A6QBR0</accession>
<evidence type="ECO:0008006" key="6">
    <source>
        <dbReference type="Google" id="ProtNLM"/>
    </source>
</evidence>
<evidence type="ECO:0000313" key="5">
    <source>
        <dbReference type="Proteomes" id="UP000799750"/>
    </source>
</evidence>
<dbReference type="Proteomes" id="UP000799750">
    <property type="component" value="Unassembled WGS sequence"/>
</dbReference>
<protein>
    <recommendedName>
        <fullName evidence="6">Elongator complex protein 6</fullName>
    </recommendedName>
</protein>
<feature type="compositionally biased region" description="Low complexity" evidence="3">
    <location>
        <begin position="142"/>
        <end position="151"/>
    </location>
</feature>
<evidence type="ECO:0000313" key="4">
    <source>
        <dbReference type="EMBL" id="KAF2488897.1"/>
    </source>
</evidence>
<sequence>MSTSRIPPILEQYTRAPSAGELVLLTNVLGAGTNWLISQFLCGALAEDPRRRAGGAAALGGGHETDAGEEEKGETAVLLVSWMRDLEFWTAEGRKAWGLDLARLTPRKRFTFIDGLTELFVSPATPSQHPNSNPNPHPSPLPIRSTRTITPRGPPPSTSSPNPIARNPPTPPTTSATTKLTSPSLQHIESTILHAISALSTTASPKRILLILDHPDLLLATGASSAAPSSQSTQHSISDTSTAVEPLRAMIHTLRQHVHATVVSLAADAPLANGGGGMPLETNHAALLAGMAHVADLVLSVRLLDTGFARDVSGVVRVSGAAGEGEEGGAVREVLYYVGKDGVVKAFERGGAGGVGEGS</sequence>
<dbReference type="GO" id="GO:0033588">
    <property type="term" value="C:elongator holoenzyme complex"/>
    <property type="evidence" value="ECO:0007669"/>
    <property type="project" value="InterPro"/>
</dbReference>
<feature type="region of interest" description="Disordered" evidence="3">
    <location>
        <begin position="54"/>
        <end position="73"/>
    </location>
</feature>
<dbReference type="OrthoDB" id="9995306at2759"/>
<dbReference type="EMBL" id="MU004200">
    <property type="protein sequence ID" value="KAF2488897.1"/>
    <property type="molecule type" value="Genomic_DNA"/>
</dbReference>
<evidence type="ECO:0000256" key="2">
    <source>
        <dbReference type="ARBA" id="ARBA00008837"/>
    </source>
</evidence>
<gene>
    <name evidence="4" type="ORF">BU16DRAFT_553652</name>
</gene>
<organism evidence="4 5">
    <name type="scientific">Lophium mytilinum</name>
    <dbReference type="NCBI Taxonomy" id="390894"/>
    <lineage>
        <taxon>Eukaryota</taxon>
        <taxon>Fungi</taxon>
        <taxon>Dikarya</taxon>
        <taxon>Ascomycota</taxon>
        <taxon>Pezizomycotina</taxon>
        <taxon>Dothideomycetes</taxon>
        <taxon>Pleosporomycetidae</taxon>
        <taxon>Mytilinidiales</taxon>
        <taxon>Mytilinidiaceae</taxon>
        <taxon>Lophium</taxon>
    </lineage>
</organism>
<dbReference type="AlphaFoldDB" id="A0A6A6QBR0"/>
<keyword evidence="5" id="KW-1185">Reference proteome</keyword>
<comment type="pathway">
    <text evidence="1">tRNA modification; 5-methoxycarbonylmethyl-2-thiouridine-tRNA biosynthesis.</text>
</comment>
<dbReference type="InterPro" id="IPR027417">
    <property type="entry name" value="P-loop_NTPase"/>
</dbReference>
<feature type="compositionally biased region" description="Low complexity" evidence="3">
    <location>
        <begin position="173"/>
        <end position="182"/>
    </location>
</feature>
<proteinExistence type="inferred from homology"/>
<feature type="region of interest" description="Disordered" evidence="3">
    <location>
        <begin position="123"/>
        <end position="182"/>
    </location>
</feature>
<dbReference type="GO" id="GO:0002098">
    <property type="term" value="P:tRNA wobble uridine modification"/>
    <property type="evidence" value="ECO:0007669"/>
    <property type="project" value="InterPro"/>
</dbReference>
<reference evidence="4" key="1">
    <citation type="journal article" date="2020" name="Stud. Mycol.">
        <title>101 Dothideomycetes genomes: a test case for predicting lifestyles and emergence of pathogens.</title>
        <authorList>
            <person name="Haridas S."/>
            <person name="Albert R."/>
            <person name="Binder M."/>
            <person name="Bloem J."/>
            <person name="Labutti K."/>
            <person name="Salamov A."/>
            <person name="Andreopoulos B."/>
            <person name="Baker S."/>
            <person name="Barry K."/>
            <person name="Bills G."/>
            <person name="Bluhm B."/>
            <person name="Cannon C."/>
            <person name="Castanera R."/>
            <person name="Culley D."/>
            <person name="Daum C."/>
            <person name="Ezra D."/>
            <person name="Gonzalez J."/>
            <person name="Henrissat B."/>
            <person name="Kuo A."/>
            <person name="Liang C."/>
            <person name="Lipzen A."/>
            <person name="Lutzoni F."/>
            <person name="Magnuson J."/>
            <person name="Mondo S."/>
            <person name="Nolan M."/>
            <person name="Ohm R."/>
            <person name="Pangilinan J."/>
            <person name="Park H.-J."/>
            <person name="Ramirez L."/>
            <person name="Alfaro M."/>
            <person name="Sun H."/>
            <person name="Tritt A."/>
            <person name="Yoshinaga Y."/>
            <person name="Zwiers L.-H."/>
            <person name="Turgeon B."/>
            <person name="Goodwin S."/>
            <person name="Spatafora J."/>
            <person name="Crous P."/>
            <person name="Grigoriev I."/>
        </authorList>
    </citation>
    <scope>NUCLEOTIDE SEQUENCE</scope>
    <source>
        <strain evidence="4">CBS 269.34</strain>
    </source>
</reference>
<dbReference type="UniPathway" id="UPA00988"/>